<dbReference type="Proteomes" id="UP000799753">
    <property type="component" value="Unassembled WGS sequence"/>
</dbReference>
<keyword evidence="3" id="KW-1185">Reference proteome</keyword>
<organism evidence="2 3">
    <name type="scientific">Massarina eburnea CBS 473.64</name>
    <dbReference type="NCBI Taxonomy" id="1395130"/>
    <lineage>
        <taxon>Eukaryota</taxon>
        <taxon>Fungi</taxon>
        <taxon>Dikarya</taxon>
        <taxon>Ascomycota</taxon>
        <taxon>Pezizomycotina</taxon>
        <taxon>Dothideomycetes</taxon>
        <taxon>Pleosporomycetidae</taxon>
        <taxon>Pleosporales</taxon>
        <taxon>Massarineae</taxon>
        <taxon>Massarinaceae</taxon>
        <taxon>Massarina</taxon>
    </lineage>
</organism>
<evidence type="ECO:0000313" key="3">
    <source>
        <dbReference type="Proteomes" id="UP000799753"/>
    </source>
</evidence>
<dbReference type="EMBL" id="MU006795">
    <property type="protein sequence ID" value="KAF2637118.1"/>
    <property type="molecule type" value="Genomic_DNA"/>
</dbReference>
<evidence type="ECO:0000256" key="1">
    <source>
        <dbReference type="SAM" id="Phobius"/>
    </source>
</evidence>
<keyword evidence="1" id="KW-0472">Membrane</keyword>
<proteinExistence type="predicted"/>
<keyword evidence="1" id="KW-0812">Transmembrane</keyword>
<dbReference type="OrthoDB" id="3799710at2759"/>
<gene>
    <name evidence="2" type="ORF">P280DRAFT_521633</name>
</gene>
<feature type="transmembrane region" description="Helical" evidence="1">
    <location>
        <begin position="20"/>
        <end position="38"/>
    </location>
</feature>
<sequence length="154" mass="17769">MSSPQTVCAPCQDSPLSMTGNFLGILTFFYVLIVGIWYRTSIIRQASWDLMNLDRESEYIVKRTQRLVNRGVFNQEVRQGELRDDTLVSWGALTRDLQKLEAMKNNMSTGKSKSWWDPMLGGIRYLRNRDLLADYVNRVNVWSGRLATLVDEAE</sequence>
<name>A0A6A6RS84_9PLEO</name>
<evidence type="ECO:0000313" key="2">
    <source>
        <dbReference type="EMBL" id="KAF2637118.1"/>
    </source>
</evidence>
<dbReference type="AlphaFoldDB" id="A0A6A6RS84"/>
<protein>
    <submittedName>
        <fullName evidence="2">Uncharacterized protein</fullName>
    </submittedName>
</protein>
<accession>A0A6A6RS84</accession>
<keyword evidence="1" id="KW-1133">Transmembrane helix</keyword>
<reference evidence="2" key="1">
    <citation type="journal article" date="2020" name="Stud. Mycol.">
        <title>101 Dothideomycetes genomes: a test case for predicting lifestyles and emergence of pathogens.</title>
        <authorList>
            <person name="Haridas S."/>
            <person name="Albert R."/>
            <person name="Binder M."/>
            <person name="Bloem J."/>
            <person name="Labutti K."/>
            <person name="Salamov A."/>
            <person name="Andreopoulos B."/>
            <person name="Baker S."/>
            <person name="Barry K."/>
            <person name="Bills G."/>
            <person name="Bluhm B."/>
            <person name="Cannon C."/>
            <person name="Castanera R."/>
            <person name="Culley D."/>
            <person name="Daum C."/>
            <person name="Ezra D."/>
            <person name="Gonzalez J."/>
            <person name="Henrissat B."/>
            <person name="Kuo A."/>
            <person name="Liang C."/>
            <person name="Lipzen A."/>
            <person name="Lutzoni F."/>
            <person name="Magnuson J."/>
            <person name="Mondo S."/>
            <person name="Nolan M."/>
            <person name="Ohm R."/>
            <person name="Pangilinan J."/>
            <person name="Park H.-J."/>
            <person name="Ramirez L."/>
            <person name="Alfaro M."/>
            <person name="Sun H."/>
            <person name="Tritt A."/>
            <person name="Yoshinaga Y."/>
            <person name="Zwiers L.-H."/>
            <person name="Turgeon B."/>
            <person name="Goodwin S."/>
            <person name="Spatafora J."/>
            <person name="Crous P."/>
            <person name="Grigoriev I."/>
        </authorList>
    </citation>
    <scope>NUCLEOTIDE SEQUENCE</scope>
    <source>
        <strain evidence="2">CBS 473.64</strain>
    </source>
</reference>